<reference evidence="1" key="1">
    <citation type="submission" date="2020-08" db="EMBL/GenBank/DDBJ databases">
        <title>Multicomponent nature underlies the extraordinary mechanical properties of spider dragline silk.</title>
        <authorList>
            <person name="Kono N."/>
            <person name="Nakamura H."/>
            <person name="Mori M."/>
            <person name="Yoshida Y."/>
            <person name="Ohtoshi R."/>
            <person name="Malay A.D."/>
            <person name="Moran D.A.P."/>
            <person name="Tomita M."/>
            <person name="Numata K."/>
            <person name="Arakawa K."/>
        </authorList>
    </citation>
    <scope>NUCLEOTIDE SEQUENCE</scope>
</reference>
<evidence type="ECO:0000313" key="2">
    <source>
        <dbReference type="Proteomes" id="UP000887013"/>
    </source>
</evidence>
<dbReference type="OrthoDB" id="6444520at2759"/>
<evidence type="ECO:0000313" key="1">
    <source>
        <dbReference type="EMBL" id="GFS39041.1"/>
    </source>
</evidence>
<sequence>EHIRPNAADDMIRLVVNSIITDMPLYSPKAIRNHFKDDNAINGGYLH</sequence>
<dbReference type="AlphaFoldDB" id="A0A8X6IC66"/>
<dbReference type="Proteomes" id="UP000887013">
    <property type="component" value="Unassembled WGS sequence"/>
</dbReference>
<feature type="non-terminal residue" evidence="1">
    <location>
        <position position="1"/>
    </location>
</feature>
<accession>A0A8X6IC66</accession>
<protein>
    <submittedName>
        <fullName evidence="1">Uncharacterized protein</fullName>
    </submittedName>
</protein>
<keyword evidence="2" id="KW-1185">Reference proteome</keyword>
<organism evidence="1 2">
    <name type="scientific">Nephila pilipes</name>
    <name type="common">Giant wood spider</name>
    <name type="synonym">Nephila maculata</name>
    <dbReference type="NCBI Taxonomy" id="299642"/>
    <lineage>
        <taxon>Eukaryota</taxon>
        <taxon>Metazoa</taxon>
        <taxon>Ecdysozoa</taxon>
        <taxon>Arthropoda</taxon>
        <taxon>Chelicerata</taxon>
        <taxon>Arachnida</taxon>
        <taxon>Araneae</taxon>
        <taxon>Araneomorphae</taxon>
        <taxon>Entelegynae</taxon>
        <taxon>Araneoidea</taxon>
        <taxon>Nephilidae</taxon>
        <taxon>Nephila</taxon>
    </lineage>
</organism>
<proteinExistence type="predicted"/>
<gene>
    <name evidence="1" type="ORF">NPIL_444291</name>
</gene>
<comment type="caution">
    <text evidence="1">The sequence shown here is derived from an EMBL/GenBank/DDBJ whole genome shotgun (WGS) entry which is preliminary data.</text>
</comment>
<dbReference type="EMBL" id="BMAW01043369">
    <property type="protein sequence ID" value="GFS39041.1"/>
    <property type="molecule type" value="Genomic_DNA"/>
</dbReference>
<name>A0A8X6IC66_NEPPI</name>